<evidence type="ECO:0000313" key="2">
    <source>
        <dbReference type="Proteomes" id="UP000216300"/>
    </source>
</evidence>
<organism evidence="1 2">
    <name type="scientific">Parenemella sanctibonifatiensis</name>
    <dbReference type="NCBI Taxonomy" id="2016505"/>
    <lineage>
        <taxon>Bacteria</taxon>
        <taxon>Bacillati</taxon>
        <taxon>Actinomycetota</taxon>
        <taxon>Actinomycetes</taxon>
        <taxon>Propionibacteriales</taxon>
        <taxon>Propionibacteriaceae</taxon>
        <taxon>Parenemella</taxon>
    </lineage>
</organism>
<proteinExistence type="predicted"/>
<comment type="caution">
    <text evidence="1">The sequence shown here is derived from an EMBL/GenBank/DDBJ whole genome shotgun (WGS) entry which is preliminary data.</text>
</comment>
<name>A0A255EBX8_9ACTN</name>
<reference evidence="1 2" key="1">
    <citation type="submission" date="2017-07" db="EMBL/GenBank/DDBJ databases">
        <title>Draft whole genome sequences of clinical Proprionibacteriaceae strains.</title>
        <authorList>
            <person name="Bernier A.-M."/>
            <person name="Bernard K."/>
            <person name="Domingo M.-C."/>
        </authorList>
    </citation>
    <scope>NUCLEOTIDE SEQUENCE [LARGE SCALE GENOMIC DNA]</scope>
    <source>
        <strain evidence="1 2">NML 150081</strain>
    </source>
</reference>
<dbReference type="Proteomes" id="UP000216300">
    <property type="component" value="Unassembled WGS sequence"/>
</dbReference>
<evidence type="ECO:0000313" key="1">
    <source>
        <dbReference type="EMBL" id="OYN89064.1"/>
    </source>
</evidence>
<dbReference type="RefSeq" id="WP_094455595.1">
    <property type="nucleotide sequence ID" value="NZ_NMVJ01000010.1"/>
</dbReference>
<dbReference type="PROSITE" id="PS51257">
    <property type="entry name" value="PROKAR_LIPOPROTEIN"/>
    <property type="match status" value="1"/>
</dbReference>
<keyword evidence="2" id="KW-1185">Reference proteome</keyword>
<dbReference type="AlphaFoldDB" id="A0A255EBX8"/>
<accession>A0A255EBX8</accession>
<dbReference type="OrthoDB" id="4833260at2"/>
<dbReference type="EMBL" id="NMVJ01000010">
    <property type="protein sequence ID" value="OYN89064.1"/>
    <property type="molecule type" value="Genomic_DNA"/>
</dbReference>
<protein>
    <submittedName>
        <fullName evidence="1">Uncharacterized protein</fullName>
    </submittedName>
</protein>
<gene>
    <name evidence="1" type="ORF">CGZ91_12430</name>
</gene>
<sequence length="146" mass="16241">MRRGLVLLVVAGLILSGCSLFGPVRVGTRLANWSEQNIGELGEPRPRQLLIVDDAAWQQWLAEQPPEIRESAPDPDFSTAVVVAGSYPRCFDVSEVWDDGDGVLRFDTWIPRDKRTVSCAWSPVELEIWQVALAELGVERGEVRLA</sequence>